<dbReference type="PANTHER" id="PTHR33841">
    <property type="entry name" value="DNA METHYLTRANSFERASE YEEA-RELATED"/>
    <property type="match status" value="1"/>
</dbReference>
<keyword evidence="4" id="KW-0949">S-adenosyl-L-methionine</keyword>
<keyword evidence="2 10" id="KW-0489">Methyltransferase</keyword>
<dbReference type="InterPro" id="IPR050953">
    <property type="entry name" value="N4_N6_ade-DNA_methylase"/>
</dbReference>
<accession>A0ABS5F487</accession>
<dbReference type="InterPro" id="IPR011639">
    <property type="entry name" value="MethylTrfase_TaqI-like_dom"/>
</dbReference>
<proteinExistence type="predicted"/>
<evidence type="ECO:0000256" key="5">
    <source>
        <dbReference type="ARBA" id="ARBA00022747"/>
    </source>
</evidence>
<evidence type="ECO:0000256" key="4">
    <source>
        <dbReference type="ARBA" id="ARBA00022691"/>
    </source>
</evidence>
<dbReference type="InterPro" id="IPR029063">
    <property type="entry name" value="SAM-dependent_MTases_sf"/>
</dbReference>
<keyword evidence="11" id="KW-1185">Reference proteome</keyword>
<dbReference type="Pfam" id="PF07669">
    <property type="entry name" value="Eco57I"/>
    <property type="match status" value="1"/>
</dbReference>
<evidence type="ECO:0000259" key="8">
    <source>
        <dbReference type="Pfam" id="PF07669"/>
    </source>
</evidence>
<sequence length="891" mass="99917">MEYLPTYDNTRSSAGLAAAFGWAEQDLKALDIQRGGTVINVRKGLISGEPAAIFGTITGRNGSDPLDSVALYAYHASAPWGVLADEVGLTVFNSQWLDDSNWFRLPRISWERAEDHRDLLDSLTPKGLFDRQPARLATKLREPTDFLKPVDDSLVERLDRWRDQALRYARHTDKVDELLQTFYAQLFVLRTVEDRQLDGRVEPVSGVVLGSDRFNRQEWEKILEQAQSMIGSDLFDSDVTTAIPEHVLAGVINELYVPHRVPGSNPRYNFSWIDADVLGVAYEKYLASVLQPTSLPAQVDLFLPAERGVERYSIRKSAGAYYTPKYITNYISETVIDDYFKNDPGLDPPAIIDFSCGSGSFLVAAIDKLLRRLKLRDPARSWARELIDGGHIAGIDIDPKAVTAARLHLWQRLIEEPDALPLPNLAQVVVTADGLDTSTWGALERKYNIVLGNPPFLATSLVGSRQELEARFVTARGRYDFSSLFVEQALKILADEGYLGLVVPNRLFRNRSGAPVRRLLTEQAHLRAIVDFGTTKPFDADAYVGCIIAKRIFEPQAAPAKVLVIEVRSLDADFLAALLLAAQRDRGQNSSTLRAFSAQHPAGDAPWMLLSDADRISRIKIEEVSVRLDSVASIPQGIRTGGNDFFYVSLISEDGGPLSRVENGFGEEFIIESALLEHSVYGSQVRRYDNIHTSYRLIYPYRGNIAISEPELEQRYPHAWSYFQRNRDILSSRASLKKSNGRYYELIWPRDEIWLRRPKLLIRDLAPTTAFAVDPSGRIFLVGGTAVVPEDPELLLALMAYLNSSVINNLVRQTTPQFRGSFQKFEPQHIQGIPILDRILEDEALVEQLTLYARAIIDTEENSDTRRTLETQVNELVLSIAEERGLTLGTA</sequence>
<dbReference type="Proteomes" id="UP001196870">
    <property type="component" value="Unassembled WGS sequence"/>
</dbReference>
<keyword evidence="5" id="KW-0680">Restriction system</keyword>
<keyword evidence="6" id="KW-0238">DNA-binding</keyword>
<dbReference type="PRINTS" id="PR00507">
    <property type="entry name" value="N12N6MTFRASE"/>
</dbReference>
<evidence type="ECO:0000256" key="1">
    <source>
        <dbReference type="ARBA" id="ARBA00011900"/>
    </source>
</evidence>
<comment type="catalytic activity">
    <reaction evidence="7">
        <text>a 2'-deoxyadenosine in DNA + S-adenosyl-L-methionine = an N(6)-methyl-2'-deoxyadenosine in DNA + S-adenosyl-L-homocysteine + H(+)</text>
        <dbReference type="Rhea" id="RHEA:15197"/>
        <dbReference type="Rhea" id="RHEA-COMP:12418"/>
        <dbReference type="Rhea" id="RHEA-COMP:12419"/>
        <dbReference type="ChEBI" id="CHEBI:15378"/>
        <dbReference type="ChEBI" id="CHEBI:57856"/>
        <dbReference type="ChEBI" id="CHEBI:59789"/>
        <dbReference type="ChEBI" id="CHEBI:90615"/>
        <dbReference type="ChEBI" id="CHEBI:90616"/>
        <dbReference type="EC" id="2.1.1.72"/>
    </reaction>
</comment>
<reference evidence="11" key="1">
    <citation type="journal article" date="2021" name="Syst. Appl. Microbiol.">
        <title>Roseomonas hellenica sp. nov., isolated from roots of wild-growing Alkanna tinctoria.</title>
        <authorList>
            <person name="Rat A."/>
            <person name="Naranjo H.D."/>
            <person name="Lebbe L."/>
            <person name="Cnockaert M."/>
            <person name="Krigas N."/>
            <person name="Grigoriadou K."/>
            <person name="Maloupa E."/>
            <person name="Willems A."/>
        </authorList>
    </citation>
    <scope>NUCLEOTIDE SEQUENCE [LARGE SCALE GENOMIC DNA]</scope>
    <source>
        <strain evidence="11">LMG 31523</strain>
    </source>
</reference>
<feature type="domain" description="TaqI-like C-terminal specificity" evidence="9">
    <location>
        <begin position="751"/>
        <end position="835"/>
    </location>
</feature>
<dbReference type="InterPro" id="IPR025931">
    <property type="entry name" value="TaqI_C"/>
</dbReference>
<dbReference type="GO" id="GO:0008168">
    <property type="term" value="F:methyltransferase activity"/>
    <property type="evidence" value="ECO:0007669"/>
    <property type="project" value="UniProtKB-KW"/>
</dbReference>
<protein>
    <recommendedName>
        <fullName evidence="1">site-specific DNA-methyltransferase (adenine-specific)</fullName>
        <ecNumber evidence="1">2.1.1.72</ecNumber>
    </recommendedName>
</protein>
<evidence type="ECO:0000256" key="3">
    <source>
        <dbReference type="ARBA" id="ARBA00022679"/>
    </source>
</evidence>
<feature type="domain" description="Type II methyltransferase M.TaqI-like" evidence="8">
    <location>
        <begin position="391"/>
        <end position="538"/>
    </location>
</feature>
<evidence type="ECO:0000256" key="6">
    <source>
        <dbReference type="ARBA" id="ARBA00023125"/>
    </source>
</evidence>
<dbReference type="Pfam" id="PF12950">
    <property type="entry name" value="TaqI_C"/>
    <property type="match status" value="1"/>
</dbReference>
<evidence type="ECO:0000313" key="11">
    <source>
        <dbReference type="Proteomes" id="UP001196870"/>
    </source>
</evidence>
<dbReference type="GO" id="GO:0032259">
    <property type="term" value="P:methylation"/>
    <property type="evidence" value="ECO:0007669"/>
    <property type="project" value="UniProtKB-KW"/>
</dbReference>
<keyword evidence="3" id="KW-0808">Transferase</keyword>
<organism evidence="10 11">
    <name type="scientific">Plastoroseomonas hellenica</name>
    <dbReference type="NCBI Taxonomy" id="2687306"/>
    <lineage>
        <taxon>Bacteria</taxon>
        <taxon>Pseudomonadati</taxon>
        <taxon>Pseudomonadota</taxon>
        <taxon>Alphaproteobacteria</taxon>
        <taxon>Acetobacterales</taxon>
        <taxon>Acetobacteraceae</taxon>
        <taxon>Plastoroseomonas</taxon>
    </lineage>
</organism>
<dbReference type="PANTHER" id="PTHR33841:SF1">
    <property type="entry name" value="DNA METHYLTRANSFERASE A"/>
    <property type="match status" value="1"/>
</dbReference>
<evidence type="ECO:0000256" key="7">
    <source>
        <dbReference type="ARBA" id="ARBA00047942"/>
    </source>
</evidence>
<comment type="caution">
    <text evidence="10">The sequence shown here is derived from an EMBL/GenBank/DDBJ whole genome shotgun (WGS) entry which is preliminary data.</text>
</comment>
<dbReference type="Gene3D" id="3.40.50.150">
    <property type="entry name" value="Vaccinia Virus protein VP39"/>
    <property type="match status" value="1"/>
</dbReference>
<name>A0ABS5F487_9PROT</name>
<evidence type="ECO:0000256" key="2">
    <source>
        <dbReference type="ARBA" id="ARBA00022603"/>
    </source>
</evidence>
<dbReference type="SUPFAM" id="SSF53335">
    <property type="entry name" value="S-adenosyl-L-methionine-dependent methyltransferases"/>
    <property type="match status" value="1"/>
</dbReference>
<gene>
    <name evidence="10" type="ORF">GXW71_23645</name>
</gene>
<evidence type="ECO:0000259" key="9">
    <source>
        <dbReference type="Pfam" id="PF12950"/>
    </source>
</evidence>
<dbReference type="EMBL" id="JAAGBB010000034">
    <property type="protein sequence ID" value="MBR0667370.1"/>
    <property type="molecule type" value="Genomic_DNA"/>
</dbReference>
<evidence type="ECO:0000313" key="10">
    <source>
        <dbReference type="EMBL" id="MBR0667370.1"/>
    </source>
</evidence>
<dbReference type="RefSeq" id="WP_211855151.1">
    <property type="nucleotide sequence ID" value="NZ_JAAGBB010000034.1"/>
</dbReference>
<dbReference type="EC" id="2.1.1.72" evidence="1"/>